<proteinExistence type="predicted"/>
<evidence type="ECO:0000313" key="2">
    <source>
        <dbReference type="Proteomes" id="UP001181693"/>
    </source>
</evidence>
<protein>
    <submittedName>
        <fullName evidence="1">Uncharacterized protein</fullName>
    </submittedName>
</protein>
<dbReference type="AlphaFoldDB" id="A0AAV3A6Q2"/>
<reference evidence="1" key="1">
    <citation type="thesis" date="2020" institute="ProQuest LLC" country="789 East Eisenhower Parkway, Ann Arbor, MI, USA">
        <title>Comparative Genomics and Chromosome Evolution.</title>
        <authorList>
            <person name="Mudd A.B."/>
        </authorList>
    </citation>
    <scope>NUCLEOTIDE SEQUENCE</scope>
    <source>
        <strain evidence="1">1538</strain>
        <tissue evidence="1">Blood</tissue>
    </source>
</reference>
<gene>
    <name evidence="1" type="ORF">GDO54_013804</name>
</gene>
<evidence type="ECO:0000313" key="1">
    <source>
        <dbReference type="EMBL" id="DBA22804.1"/>
    </source>
</evidence>
<accession>A0AAV3A6Q2</accession>
<comment type="caution">
    <text evidence="1">The sequence shown here is derived from an EMBL/GenBank/DDBJ whole genome shotgun (WGS) entry which is preliminary data.</text>
</comment>
<dbReference type="Proteomes" id="UP001181693">
    <property type="component" value="Unassembled WGS sequence"/>
</dbReference>
<name>A0AAV3A6Q2_PYXAD</name>
<dbReference type="EMBL" id="DYDO01000006">
    <property type="protein sequence ID" value="DBA22804.1"/>
    <property type="molecule type" value="Genomic_DNA"/>
</dbReference>
<sequence>MTIKSTANTACLSSMSKYMYHIQTATSIHSTLSSLPKKTSEEQGNEVKDFYNDPALLRGHIMGPKAFLQMKIKYKYWPLLHETEENNGNNGRIRKRQ</sequence>
<keyword evidence="2" id="KW-1185">Reference proteome</keyword>
<organism evidence="1 2">
    <name type="scientific">Pyxicephalus adspersus</name>
    <name type="common">African bullfrog</name>
    <dbReference type="NCBI Taxonomy" id="30357"/>
    <lineage>
        <taxon>Eukaryota</taxon>
        <taxon>Metazoa</taxon>
        <taxon>Chordata</taxon>
        <taxon>Craniata</taxon>
        <taxon>Vertebrata</taxon>
        <taxon>Euteleostomi</taxon>
        <taxon>Amphibia</taxon>
        <taxon>Batrachia</taxon>
        <taxon>Anura</taxon>
        <taxon>Neobatrachia</taxon>
        <taxon>Ranoidea</taxon>
        <taxon>Pyxicephalidae</taxon>
        <taxon>Pyxicephalinae</taxon>
        <taxon>Pyxicephalus</taxon>
    </lineage>
</organism>